<gene>
    <name evidence="2" type="ORF">BaRGS_00009118</name>
</gene>
<dbReference type="Proteomes" id="UP001519460">
    <property type="component" value="Unassembled WGS sequence"/>
</dbReference>
<accession>A0ABD0LIX8</accession>
<evidence type="ECO:0000313" key="2">
    <source>
        <dbReference type="EMBL" id="KAK7499466.1"/>
    </source>
</evidence>
<dbReference type="InterPro" id="IPR029241">
    <property type="entry name" value="TSGA13"/>
</dbReference>
<feature type="region of interest" description="Disordered" evidence="1">
    <location>
        <begin position="375"/>
        <end position="398"/>
    </location>
</feature>
<feature type="compositionally biased region" description="Polar residues" evidence="1">
    <location>
        <begin position="304"/>
        <end position="316"/>
    </location>
</feature>
<dbReference type="PANTHER" id="PTHR37352">
    <property type="entry name" value="TESTIS-SPECIFIC GENE 13 PROTEIN"/>
    <property type="match status" value="1"/>
</dbReference>
<feature type="region of interest" description="Disordered" evidence="1">
    <location>
        <begin position="288"/>
        <end position="316"/>
    </location>
</feature>
<protein>
    <submittedName>
        <fullName evidence="2">Uncharacterized protein</fullName>
    </submittedName>
</protein>
<evidence type="ECO:0000256" key="1">
    <source>
        <dbReference type="SAM" id="MobiDB-lite"/>
    </source>
</evidence>
<dbReference type="EMBL" id="JACVVK020000043">
    <property type="protein sequence ID" value="KAK7499466.1"/>
    <property type="molecule type" value="Genomic_DNA"/>
</dbReference>
<comment type="caution">
    <text evidence="2">The sequence shown here is derived from an EMBL/GenBank/DDBJ whole genome shotgun (WGS) entry which is preliminary data.</text>
</comment>
<reference evidence="2 3" key="1">
    <citation type="journal article" date="2023" name="Sci. Data">
        <title>Genome assembly of the Korean intertidal mud-creeper Batillaria attramentaria.</title>
        <authorList>
            <person name="Patra A.K."/>
            <person name="Ho P.T."/>
            <person name="Jun S."/>
            <person name="Lee S.J."/>
            <person name="Kim Y."/>
            <person name="Won Y.J."/>
        </authorList>
    </citation>
    <scope>NUCLEOTIDE SEQUENCE [LARGE SCALE GENOMIC DNA]</scope>
    <source>
        <strain evidence="2">Wonlab-2016</strain>
    </source>
</reference>
<evidence type="ECO:0000313" key="3">
    <source>
        <dbReference type="Proteomes" id="UP001519460"/>
    </source>
</evidence>
<proteinExistence type="predicted"/>
<organism evidence="2 3">
    <name type="scientific">Batillaria attramentaria</name>
    <dbReference type="NCBI Taxonomy" id="370345"/>
    <lineage>
        <taxon>Eukaryota</taxon>
        <taxon>Metazoa</taxon>
        <taxon>Spiralia</taxon>
        <taxon>Lophotrochozoa</taxon>
        <taxon>Mollusca</taxon>
        <taxon>Gastropoda</taxon>
        <taxon>Caenogastropoda</taxon>
        <taxon>Sorbeoconcha</taxon>
        <taxon>Cerithioidea</taxon>
        <taxon>Batillariidae</taxon>
        <taxon>Batillaria</taxon>
    </lineage>
</organism>
<keyword evidence="3" id="KW-1185">Reference proteome</keyword>
<dbReference type="AlphaFoldDB" id="A0ABD0LIX8"/>
<sequence>MDHPHSSLFFQNGGPVSLGYVVRMCNHRFPHRHVTACTVSTPFQVRFQAEDVCRLVTMIGSFFQFSTVLYEMDEKLPCGHIGAGELWDTLRKDSTTKLLRNDQRFPQELKIIQSELSRRHTYTCLSLAQPLLITTICFHSTTVWPLPLAQSSPPHALLLPEADHRLEESRWSMAAFSAFVRERLQLKHSRPVERSFCATKDVPDIERLMDQSKLRQIRLYRHKTELMYRSSLTNEDRTSILLHNNPMPDITETGQADSISRYLPSWMDDQSDVSEEEYMKWIHKGRKQIKAKEDDDEDKENARHSAQSRQLSESTKELQSIWQSISTCRKPPKTPRIKFLTEKEAESEGGFTQKFQEERENREKLQPHHVQPFKSHSALELSAPGSSISVPASRQRGMSARSEMLRRFQSEWQPLSMNALVEYKKQLDTVGEGDFEHGRMKMWPVVS</sequence>
<dbReference type="PANTHER" id="PTHR37352:SF1">
    <property type="entry name" value="TESTIS-SPECIFIC GENE 13 PROTEIN"/>
    <property type="match status" value="1"/>
</dbReference>
<name>A0ABD0LIX8_9CAEN</name>